<evidence type="ECO:0000313" key="2">
    <source>
        <dbReference type="Proteomes" id="UP001242045"/>
    </source>
</evidence>
<proteinExistence type="predicted"/>
<name>A0AAW8D0L8_9BURK</name>
<reference evidence="1" key="1">
    <citation type="submission" date="2023-07" db="EMBL/GenBank/DDBJ databases">
        <title>Sorghum-associated microbial communities from plants grown in Nebraska, USA.</title>
        <authorList>
            <person name="Schachtman D."/>
        </authorList>
    </citation>
    <scope>NUCLEOTIDE SEQUENCE</scope>
    <source>
        <strain evidence="1">DS3754</strain>
    </source>
</reference>
<dbReference type="AlphaFoldDB" id="A0AAW8D0L8"/>
<accession>A0AAW8D0L8</accession>
<protein>
    <submittedName>
        <fullName evidence="1">Uncharacterized protein</fullName>
    </submittedName>
</protein>
<gene>
    <name evidence="1" type="ORF">J2W31_004151</name>
</gene>
<comment type="caution">
    <text evidence="1">The sequence shown here is derived from an EMBL/GenBank/DDBJ whole genome shotgun (WGS) entry which is preliminary data.</text>
</comment>
<dbReference type="EMBL" id="JAUSRD010000010">
    <property type="protein sequence ID" value="MDP9895026.1"/>
    <property type="molecule type" value="Genomic_DNA"/>
</dbReference>
<evidence type="ECO:0000313" key="1">
    <source>
        <dbReference type="EMBL" id="MDP9895026.1"/>
    </source>
</evidence>
<sequence length="63" mass="6923">MKHPLLSDGYSIEQLRNTQRVDADECFVSVSQVILNFAWEVAAVASLCVKEAQGISEVAERIG</sequence>
<dbReference type="RefSeq" id="WP_306882477.1">
    <property type="nucleotide sequence ID" value="NZ_JAUSRD010000010.1"/>
</dbReference>
<dbReference type="Proteomes" id="UP001242045">
    <property type="component" value="Unassembled WGS sequence"/>
</dbReference>
<organism evidence="1 2">
    <name type="scientific">Variovorax boronicumulans</name>
    <dbReference type="NCBI Taxonomy" id="436515"/>
    <lineage>
        <taxon>Bacteria</taxon>
        <taxon>Pseudomonadati</taxon>
        <taxon>Pseudomonadota</taxon>
        <taxon>Betaproteobacteria</taxon>
        <taxon>Burkholderiales</taxon>
        <taxon>Comamonadaceae</taxon>
        <taxon>Variovorax</taxon>
    </lineage>
</organism>